<organism evidence="4 5">
    <name type="scientific">Nocardia terrae</name>
    <dbReference type="NCBI Taxonomy" id="2675851"/>
    <lineage>
        <taxon>Bacteria</taxon>
        <taxon>Bacillati</taxon>
        <taxon>Actinomycetota</taxon>
        <taxon>Actinomycetes</taxon>
        <taxon>Mycobacteriales</taxon>
        <taxon>Nocardiaceae</taxon>
        <taxon>Nocardia</taxon>
    </lineage>
</organism>
<dbReference type="Proteomes" id="UP000466794">
    <property type="component" value="Unassembled WGS sequence"/>
</dbReference>
<dbReference type="InterPro" id="IPR011032">
    <property type="entry name" value="GroES-like_sf"/>
</dbReference>
<sequence length="325" mass="33377">MRAIRFDEYGGPEVLKLVEVAVPEPGPGQVTIDVAFVGLNFADLQARAVGYRVPGLPFVPGLELSGRVRAIGEGVEGVRVGQAVAAITDGGAYADVVVVNAATVFPVPEGVDLRTAATLPTVLPTAYALVHTVGRLQPGETVLVQAAAGGVGTVAAQIAKLAGAGAVYGVVSSPAKADYAREYGYDEAFLNETFDADVRAATGGRGVDLALESVGGETLRRTLDSLTRFGRLISFGNAGGEAPWQIGPNDLYPMGRTVSGFSILGLSIAAPDVLHEIAAQAFDLATSGKVRLPITAEFALAEAADAHRLMAGRSSTGKLVIAVNP</sequence>
<dbReference type="GO" id="GO:0005829">
    <property type="term" value="C:cytosol"/>
    <property type="evidence" value="ECO:0007669"/>
    <property type="project" value="TreeGrafter"/>
</dbReference>
<dbReference type="RefSeq" id="WP_157390813.1">
    <property type="nucleotide sequence ID" value="NZ_WRPP01000006.1"/>
</dbReference>
<dbReference type="GO" id="GO:0003960">
    <property type="term" value="F:quinone reductase (NADPH) activity"/>
    <property type="evidence" value="ECO:0007669"/>
    <property type="project" value="TreeGrafter"/>
</dbReference>
<dbReference type="InterPro" id="IPR020843">
    <property type="entry name" value="ER"/>
</dbReference>
<keyword evidence="5" id="KW-1185">Reference proteome</keyword>
<dbReference type="PANTHER" id="PTHR48106:SF13">
    <property type="entry name" value="QUINONE OXIDOREDUCTASE-RELATED"/>
    <property type="match status" value="1"/>
</dbReference>
<dbReference type="SUPFAM" id="SSF50129">
    <property type="entry name" value="GroES-like"/>
    <property type="match status" value="1"/>
</dbReference>
<evidence type="ECO:0000313" key="5">
    <source>
        <dbReference type="Proteomes" id="UP000466794"/>
    </source>
</evidence>
<dbReference type="InterPro" id="IPR013154">
    <property type="entry name" value="ADH-like_N"/>
</dbReference>
<dbReference type="InterPro" id="IPR013149">
    <property type="entry name" value="ADH-like_C"/>
</dbReference>
<proteinExistence type="predicted"/>
<keyword evidence="1" id="KW-0521">NADP</keyword>
<dbReference type="GO" id="GO:0008270">
    <property type="term" value="F:zinc ion binding"/>
    <property type="evidence" value="ECO:0007669"/>
    <property type="project" value="InterPro"/>
</dbReference>
<dbReference type="Pfam" id="PF08240">
    <property type="entry name" value="ADH_N"/>
    <property type="match status" value="1"/>
</dbReference>
<gene>
    <name evidence="4" type="ORF">GPX89_28610</name>
</gene>
<evidence type="ECO:0000313" key="4">
    <source>
        <dbReference type="EMBL" id="MVU81194.1"/>
    </source>
</evidence>
<comment type="caution">
    <text evidence="4">The sequence shown here is derived from an EMBL/GenBank/DDBJ whole genome shotgun (WGS) entry which is preliminary data.</text>
</comment>
<feature type="domain" description="Enoyl reductase (ER)" evidence="3">
    <location>
        <begin position="10"/>
        <end position="321"/>
    </location>
</feature>
<dbReference type="InterPro" id="IPR036291">
    <property type="entry name" value="NAD(P)-bd_dom_sf"/>
</dbReference>
<accession>A0A7K1V3L4</accession>
<dbReference type="GO" id="GO:0035925">
    <property type="term" value="F:mRNA 3'-UTR AU-rich region binding"/>
    <property type="evidence" value="ECO:0007669"/>
    <property type="project" value="TreeGrafter"/>
</dbReference>
<dbReference type="Gene3D" id="3.40.50.720">
    <property type="entry name" value="NAD(P)-binding Rossmann-like Domain"/>
    <property type="match status" value="1"/>
</dbReference>
<dbReference type="SMART" id="SM00829">
    <property type="entry name" value="PKS_ER"/>
    <property type="match status" value="1"/>
</dbReference>
<evidence type="ECO:0000256" key="2">
    <source>
        <dbReference type="ARBA" id="ARBA00023002"/>
    </source>
</evidence>
<dbReference type="GO" id="GO:0070402">
    <property type="term" value="F:NADPH binding"/>
    <property type="evidence" value="ECO:0007669"/>
    <property type="project" value="TreeGrafter"/>
</dbReference>
<reference evidence="4 5" key="1">
    <citation type="submission" date="2019-12" db="EMBL/GenBank/DDBJ databases">
        <title>Nocardia sp. nov. ET3-3 isolated from soil.</title>
        <authorList>
            <person name="Kanchanasin P."/>
            <person name="Tanasupawat S."/>
            <person name="Yuki M."/>
            <person name="Kudo T."/>
        </authorList>
    </citation>
    <scope>NUCLEOTIDE SEQUENCE [LARGE SCALE GENOMIC DNA]</scope>
    <source>
        <strain evidence="4 5">ET3-3</strain>
    </source>
</reference>
<dbReference type="PROSITE" id="PS01162">
    <property type="entry name" value="QOR_ZETA_CRYSTAL"/>
    <property type="match status" value="1"/>
</dbReference>
<dbReference type="Pfam" id="PF00107">
    <property type="entry name" value="ADH_zinc_N"/>
    <property type="match status" value="1"/>
</dbReference>
<evidence type="ECO:0000259" key="3">
    <source>
        <dbReference type="SMART" id="SM00829"/>
    </source>
</evidence>
<dbReference type="AlphaFoldDB" id="A0A7K1V3L4"/>
<keyword evidence="2" id="KW-0560">Oxidoreductase</keyword>
<dbReference type="SUPFAM" id="SSF51735">
    <property type="entry name" value="NAD(P)-binding Rossmann-fold domains"/>
    <property type="match status" value="1"/>
</dbReference>
<dbReference type="Gene3D" id="3.90.180.10">
    <property type="entry name" value="Medium-chain alcohol dehydrogenases, catalytic domain"/>
    <property type="match status" value="1"/>
</dbReference>
<dbReference type="PANTHER" id="PTHR48106">
    <property type="entry name" value="QUINONE OXIDOREDUCTASE PIG3-RELATED"/>
    <property type="match status" value="1"/>
</dbReference>
<dbReference type="EMBL" id="WRPP01000006">
    <property type="protein sequence ID" value="MVU81194.1"/>
    <property type="molecule type" value="Genomic_DNA"/>
</dbReference>
<dbReference type="InterPro" id="IPR002364">
    <property type="entry name" value="Quin_OxRdtase/zeta-crystal_CS"/>
</dbReference>
<evidence type="ECO:0000256" key="1">
    <source>
        <dbReference type="ARBA" id="ARBA00022857"/>
    </source>
</evidence>
<name>A0A7K1V3L4_9NOCA</name>
<protein>
    <submittedName>
        <fullName evidence="4">Zinc-binding dehydrogenase</fullName>
    </submittedName>
</protein>